<dbReference type="Proteomes" id="UP001148018">
    <property type="component" value="Unassembled WGS sequence"/>
</dbReference>
<evidence type="ECO:0000256" key="1">
    <source>
        <dbReference type="SAM" id="MobiDB-lite"/>
    </source>
</evidence>
<evidence type="ECO:0000313" key="2">
    <source>
        <dbReference type="EMBL" id="KAJ3596887.1"/>
    </source>
</evidence>
<protein>
    <submittedName>
        <fullName evidence="2">Uncharacterized protein</fullName>
    </submittedName>
</protein>
<organism evidence="2 3">
    <name type="scientific">Muraenolepis orangiensis</name>
    <name type="common">Patagonian moray cod</name>
    <dbReference type="NCBI Taxonomy" id="630683"/>
    <lineage>
        <taxon>Eukaryota</taxon>
        <taxon>Metazoa</taxon>
        <taxon>Chordata</taxon>
        <taxon>Craniata</taxon>
        <taxon>Vertebrata</taxon>
        <taxon>Euteleostomi</taxon>
        <taxon>Actinopterygii</taxon>
        <taxon>Neopterygii</taxon>
        <taxon>Teleostei</taxon>
        <taxon>Neoteleostei</taxon>
        <taxon>Acanthomorphata</taxon>
        <taxon>Zeiogadaria</taxon>
        <taxon>Gadariae</taxon>
        <taxon>Gadiformes</taxon>
        <taxon>Muraenolepidoidei</taxon>
        <taxon>Muraenolepididae</taxon>
        <taxon>Muraenolepis</taxon>
    </lineage>
</organism>
<gene>
    <name evidence="2" type="ORF">NHX12_003287</name>
</gene>
<dbReference type="AlphaFoldDB" id="A0A9Q0DY53"/>
<accession>A0A9Q0DY53</accession>
<dbReference type="EMBL" id="JANIIK010000110">
    <property type="protein sequence ID" value="KAJ3596887.1"/>
    <property type="molecule type" value="Genomic_DNA"/>
</dbReference>
<proteinExistence type="predicted"/>
<name>A0A9Q0DY53_9TELE</name>
<evidence type="ECO:0000313" key="3">
    <source>
        <dbReference type="Proteomes" id="UP001148018"/>
    </source>
</evidence>
<feature type="region of interest" description="Disordered" evidence="1">
    <location>
        <begin position="1"/>
        <end position="31"/>
    </location>
</feature>
<reference evidence="2" key="1">
    <citation type="submission" date="2022-07" db="EMBL/GenBank/DDBJ databases">
        <title>Chromosome-level genome of Muraenolepis orangiensis.</title>
        <authorList>
            <person name="Kim J."/>
        </authorList>
    </citation>
    <scope>NUCLEOTIDE SEQUENCE</scope>
    <source>
        <strain evidence="2">KU_S4_2022</strain>
        <tissue evidence="2">Muscle</tissue>
    </source>
</reference>
<sequence length="83" mass="9157">MFQPLRSSVDSNTTGINQECKHPNSTSTNQMPSVLTLMSEHCDVGFPLPLRSQSLQVQSIPSGKLSHIYRESERLDGSPSPPF</sequence>
<feature type="region of interest" description="Disordered" evidence="1">
    <location>
        <begin position="60"/>
        <end position="83"/>
    </location>
</feature>
<keyword evidence="3" id="KW-1185">Reference proteome</keyword>
<comment type="caution">
    <text evidence="2">The sequence shown here is derived from an EMBL/GenBank/DDBJ whole genome shotgun (WGS) entry which is preliminary data.</text>
</comment>